<dbReference type="AlphaFoldDB" id="A0ABD2Y1U3"/>
<accession>A0ABD2Y1U3</accession>
<evidence type="ECO:0000313" key="2">
    <source>
        <dbReference type="Proteomes" id="UP001630127"/>
    </source>
</evidence>
<proteinExistence type="predicted"/>
<comment type="caution">
    <text evidence="1">The sequence shown here is derived from an EMBL/GenBank/DDBJ whole genome shotgun (WGS) entry which is preliminary data.</text>
</comment>
<evidence type="ECO:0000313" key="1">
    <source>
        <dbReference type="EMBL" id="KAL3500379.1"/>
    </source>
</evidence>
<organism evidence="1 2">
    <name type="scientific">Cinchona calisaya</name>
    <dbReference type="NCBI Taxonomy" id="153742"/>
    <lineage>
        <taxon>Eukaryota</taxon>
        <taxon>Viridiplantae</taxon>
        <taxon>Streptophyta</taxon>
        <taxon>Embryophyta</taxon>
        <taxon>Tracheophyta</taxon>
        <taxon>Spermatophyta</taxon>
        <taxon>Magnoliopsida</taxon>
        <taxon>eudicotyledons</taxon>
        <taxon>Gunneridae</taxon>
        <taxon>Pentapetalae</taxon>
        <taxon>asterids</taxon>
        <taxon>lamiids</taxon>
        <taxon>Gentianales</taxon>
        <taxon>Rubiaceae</taxon>
        <taxon>Cinchonoideae</taxon>
        <taxon>Cinchoneae</taxon>
        <taxon>Cinchona</taxon>
    </lineage>
</organism>
<dbReference type="EMBL" id="JBJUIK010000016">
    <property type="protein sequence ID" value="KAL3500379.1"/>
    <property type="molecule type" value="Genomic_DNA"/>
</dbReference>
<dbReference type="Proteomes" id="UP001630127">
    <property type="component" value="Unassembled WGS sequence"/>
</dbReference>
<gene>
    <name evidence="1" type="ORF">ACH5RR_039472</name>
</gene>
<reference evidence="1 2" key="1">
    <citation type="submission" date="2024-11" db="EMBL/GenBank/DDBJ databases">
        <title>A near-complete genome assembly of Cinchona calisaya.</title>
        <authorList>
            <person name="Lian D.C."/>
            <person name="Zhao X.W."/>
            <person name="Wei L."/>
        </authorList>
    </citation>
    <scope>NUCLEOTIDE SEQUENCE [LARGE SCALE GENOMIC DNA]</scope>
    <source>
        <tissue evidence="1">Nenye</tissue>
    </source>
</reference>
<protein>
    <submittedName>
        <fullName evidence="1">Uncharacterized protein</fullName>
    </submittedName>
</protein>
<keyword evidence="2" id="KW-1185">Reference proteome</keyword>
<sequence>MCIATFVACYHYIGLYGSGSISSTGKQGFLRSWMQIFSIIQAHGCTTCLEEKKSTGKFLANQGCDLHCNFIYDRNSLPILAKGIARLDKMCFQTFRVTHGCNYRGFNLVPSLYYLF</sequence>
<name>A0ABD2Y1U3_9GENT</name>